<accession>A0A1V9Y4M6</accession>
<keyword evidence="2" id="KW-1185">Reference proteome</keyword>
<organism evidence="1 2">
    <name type="scientific">Achlya hypogyna</name>
    <name type="common">Oomycete</name>
    <name type="synonym">Protoachlya hypogyna</name>
    <dbReference type="NCBI Taxonomy" id="1202772"/>
    <lineage>
        <taxon>Eukaryota</taxon>
        <taxon>Sar</taxon>
        <taxon>Stramenopiles</taxon>
        <taxon>Oomycota</taxon>
        <taxon>Saprolegniomycetes</taxon>
        <taxon>Saprolegniales</taxon>
        <taxon>Achlyaceae</taxon>
        <taxon>Achlya</taxon>
    </lineage>
</organism>
<protein>
    <submittedName>
        <fullName evidence="1">Uncharacterized protein</fullName>
    </submittedName>
</protein>
<evidence type="ECO:0000313" key="2">
    <source>
        <dbReference type="Proteomes" id="UP000243579"/>
    </source>
</evidence>
<comment type="caution">
    <text evidence="1">The sequence shown here is derived from an EMBL/GenBank/DDBJ whole genome shotgun (WGS) entry which is preliminary data.</text>
</comment>
<reference evidence="1 2" key="1">
    <citation type="journal article" date="2014" name="Genome Biol. Evol.">
        <title>The secreted proteins of Achlya hypogyna and Thraustotheca clavata identify the ancestral oomycete secretome and reveal gene acquisitions by horizontal gene transfer.</title>
        <authorList>
            <person name="Misner I."/>
            <person name="Blouin N."/>
            <person name="Leonard G."/>
            <person name="Richards T.A."/>
            <person name="Lane C.E."/>
        </authorList>
    </citation>
    <scope>NUCLEOTIDE SEQUENCE [LARGE SCALE GENOMIC DNA]</scope>
    <source>
        <strain evidence="1 2">ATCC 48635</strain>
    </source>
</reference>
<dbReference type="OrthoDB" id="10459093at2759"/>
<dbReference type="Proteomes" id="UP000243579">
    <property type="component" value="Unassembled WGS sequence"/>
</dbReference>
<sequence>MKLKGLLRRIAVAKKRGLEITTTLPCFVCNEPYPITATVCDECEFDELPDDSEKLRLLIKIVERAVKTPIAG</sequence>
<evidence type="ECO:0000313" key="1">
    <source>
        <dbReference type="EMBL" id="OQR80628.1"/>
    </source>
</evidence>
<dbReference type="AlphaFoldDB" id="A0A1V9Y4M6"/>
<dbReference type="EMBL" id="JNBR01002904">
    <property type="protein sequence ID" value="OQR80628.1"/>
    <property type="molecule type" value="Genomic_DNA"/>
</dbReference>
<name>A0A1V9Y4M6_ACHHY</name>
<gene>
    <name evidence="1" type="ORF">ACHHYP_20869</name>
</gene>
<proteinExistence type="predicted"/>